<dbReference type="Gene3D" id="3.90.1590.10">
    <property type="entry name" value="glutathione-dependent formaldehyde- activating enzyme (gfa)"/>
    <property type="match status" value="1"/>
</dbReference>
<dbReference type="SUPFAM" id="SSF51316">
    <property type="entry name" value="Mss4-like"/>
    <property type="match status" value="1"/>
</dbReference>
<protein>
    <submittedName>
        <fullName evidence="5">Uncharacterized protein</fullName>
    </submittedName>
</protein>
<accession>A0A2M9D4I5</accession>
<evidence type="ECO:0000256" key="1">
    <source>
        <dbReference type="ARBA" id="ARBA00005495"/>
    </source>
</evidence>
<keyword evidence="3" id="KW-0862">Zinc</keyword>
<gene>
    <name evidence="5" type="ORF">BV394_11085</name>
</gene>
<keyword evidence="4" id="KW-0456">Lyase</keyword>
<evidence type="ECO:0000256" key="2">
    <source>
        <dbReference type="ARBA" id="ARBA00022723"/>
    </source>
</evidence>
<organism evidence="5 6">
    <name type="scientific">Brevirhabdus pacifica</name>
    <dbReference type="NCBI Taxonomy" id="1267768"/>
    <lineage>
        <taxon>Bacteria</taxon>
        <taxon>Pseudomonadati</taxon>
        <taxon>Pseudomonadota</taxon>
        <taxon>Alphaproteobacteria</taxon>
        <taxon>Rhodobacterales</taxon>
        <taxon>Paracoccaceae</taxon>
        <taxon>Brevirhabdus</taxon>
    </lineage>
</organism>
<keyword evidence="2" id="KW-0479">Metal-binding</keyword>
<dbReference type="PANTHER" id="PTHR33337">
    <property type="entry name" value="GFA DOMAIN-CONTAINING PROTEIN"/>
    <property type="match status" value="1"/>
</dbReference>
<dbReference type="AlphaFoldDB" id="A0A1U7DJN9"/>
<dbReference type="Pfam" id="PF04828">
    <property type="entry name" value="GFA"/>
    <property type="match status" value="1"/>
</dbReference>
<dbReference type="STRING" id="1267768.BV394_11085"/>
<evidence type="ECO:0000313" key="5">
    <source>
        <dbReference type="EMBL" id="APX90202.1"/>
    </source>
</evidence>
<dbReference type="PANTHER" id="PTHR33337:SF40">
    <property type="entry name" value="CENP-V_GFA DOMAIN-CONTAINING PROTEIN-RELATED"/>
    <property type="match status" value="1"/>
</dbReference>
<dbReference type="EMBL" id="CP019124">
    <property type="protein sequence ID" value="APX90202.1"/>
    <property type="molecule type" value="Genomic_DNA"/>
</dbReference>
<name>A0A1U7DJN9_9RHOB</name>
<dbReference type="RefSeq" id="WP_076980219.1">
    <property type="nucleotide sequence ID" value="NZ_CP019124.1"/>
</dbReference>
<proteinExistence type="inferred from homology"/>
<keyword evidence="6" id="KW-1185">Reference proteome</keyword>
<dbReference type="Proteomes" id="UP000187266">
    <property type="component" value="Chromosome"/>
</dbReference>
<dbReference type="InterPro" id="IPR011057">
    <property type="entry name" value="Mss4-like_sf"/>
</dbReference>
<accession>A0A1U7DJN9</accession>
<reference evidence="5 6" key="1">
    <citation type="submission" date="2017-01" db="EMBL/GenBank/DDBJ databases">
        <title>Genomic analysis of Xuhuaishuia manganoxidans DY6-4.</title>
        <authorList>
            <person name="Wang X."/>
        </authorList>
    </citation>
    <scope>NUCLEOTIDE SEQUENCE [LARGE SCALE GENOMIC DNA]</scope>
    <source>
        <strain evidence="5 6">DY6-4</strain>
    </source>
</reference>
<dbReference type="GO" id="GO:0016846">
    <property type="term" value="F:carbon-sulfur lyase activity"/>
    <property type="evidence" value="ECO:0007669"/>
    <property type="project" value="InterPro"/>
</dbReference>
<evidence type="ECO:0000256" key="4">
    <source>
        <dbReference type="ARBA" id="ARBA00023239"/>
    </source>
</evidence>
<comment type="similarity">
    <text evidence="1">Belongs to the Gfa family.</text>
</comment>
<sequence>MTTPETRTARCLCGAVTIRGTLTRPEVSACHCKMCRRWASGPFFSVPFDNAVFEGQDRIVRFRSSDWAERGFCGTCGSNVFYHILGSDEYKIAAGLLDDTSDLALTVQFFIDSKPDHYALSEKTRTLTGAEVFAAYAPPPG</sequence>
<evidence type="ECO:0000256" key="3">
    <source>
        <dbReference type="ARBA" id="ARBA00022833"/>
    </source>
</evidence>
<dbReference type="InterPro" id="IPR006913">
    <property type="entry name" value="CENP-V/GFA"/>
</dbReference>
<dbReference type="PROSITE" id="PS51891">
    <property type="entry name" value="CENP_V_GFA"/>
    <property type="match status" value="1"/>
</dbReference>
<evidence type="ECO:0000313" key="6">
    <source>
        <dbReference type="Proteomes" id="UP000187266"/>
    </source>
</evidence>
<dbReference type="OrthoDB" id="9807246at2"/>
<dbReference type="GO" id="GO:0046872">
    <property type="term" value="F:metal ion binding"/>
    <property type="evidence" value="ECO:0007669"/>
    <property type="project" value="UniProtKB-KW"/>
</dbReference>